<keyword evidence="2" id="KW-1185">Reference proteome</keyword>
<organism evidence="1 2">
    <name type="scientific">Parnassius mnemosyne</name>
    <name type="common">clouded apollo</name>
    <dbReference type="NCBI Taxonomy" id="213953"/>
    <lineage>
        <taxon>Eukaryota</taxon>
        <taxon>Metazoa</taxon>
        <taxon>Ecdysozoa</taxon>
        <taxon>Arthropoda</taxon>
        <taxon>Hexapoda</taxon>
        <taxon>Insecta</taxon>
        <taxon>Pterygota</taxon>
        <taxon>Neoptera</taxon>
        <taxon>Endopterygota</taxon>
        <taxon>Lepidoptera</taxon>
        <taxon>Glossata</taxon>
        <taxon>Ditrysia</taxon>
        <taxon>Papilionoidea</taxon>
        <taxon>Papilionidae</taxon>
        <taxon>Parnassiinae</taxon>
        <taxon>Parnassini</taxon>
        <taxon>Parnassius</taxon>
        <taxon>Driopa</taxon>
    </lineage>
</organism>
<comment type="caution">
    <text evidence="1">The sequence shown here is derived from an EMBL/GenBank/DDBJ whole genome shotgun (WGS) entry which is preliminary data.</text>
</comment>
<reference evidence="1 2" key="1">
    <citation type="submission" date="2023-11" db="EMBL/GenBank/DDBJ databases">
        <authorList>
            <person name="Hedman E."/>
            <person name="Englund M."/>
            <person name="Stromberg M."/>
            <person name="Nyberg Akerstrom W."/>
            <person name="Nylinder S."/>
            <person name="Jareborg N."/>
            <person name="Kallberg Y."/>
            <person name="Kronander E."/>
        </authorList>
    </citation>
    <scope>NUCLEOTIDE SEQUENCE [LARGE SCALE GENOMIC DNA]</scope>
</reference>
<evidence type="ECO:0000313" key="1">
    <source>
        <dbReference type="EMBL" id="CAK1590100.1"/>
    </source>
</evidence>
<sequence length="213" mass="24021">MSLKAYEDACIRAELFGQPLPNREEFLEKHRYLDVVEFEEVDIRTAENTAILNDDLKQASSGLNELNTILSSTQTKINRLKGVCGSLTNFFRIKLTSKDNLSYSSEPSYIGQTNYDKDYVPPKNSEIGSINTGLGANDTEFTPRASEPKQNGGDINSALDDLETMQRVERTPIIKIDKQITSQNSKLDNLIMKAERAESSLQHQNKQLRGFLR</sequence>
<protein>
    <submittedName>
        <fullName evidence="1">Uncharacterized protein</fullName>
    </submittedName>
</protein>
<accession>A0AAV1L535</accession>
<dbReference type="AlphaFoldDB" id="A0AAV1L535"/>
<evidence type="ECO:0000313" key="2">
    <source>
        <dbReference type="Proteomes" id="UP001314205"/>
    </source>
</evidence>
<name>A0AAV1L535_9NEOP</name>
<proteinExistence type="predicted"/>
<dbReference type="Proteomes" id="UP001314205">
    <property type="component" value="Unassembled WGS sequence"/>
</dbReference>
<dbReference type="EMBL" id="CAVLGL010000085">
    <property type="protein sequence ID" value="CAK1590100.1"/>
    <property type="molecule type" value="Genomic_DNA"/>
</dbReference>
<gene>
    <name evidence="1" type="ORF">PARMNEM_LOCUS10514</name>
</gene>
<dbReference type="Gene3D" id="1.20.5.110">
    <property type="match status" value="1"/>
</dbReference>